<dbReference type="AlphaFoldDB" id="A0A0W1S7C7"/>
<proteinExistence type="predicted"/>
<evidence type="ECO:0000313" key="1">
    <source>
        <dbReference type="EMBL" id="KTG21936.1"/>
    </source>
</evidence>
<name>A0A0W1S7C7_9EURY</name>
<dbReference type="Proteomes" id="UP000053157">
    <property type="component" value="Unassembled WGS sequence"/>
</dbReference>
<dbReference type="CDD" id="cd11532">
    <property type="entry name" value="NTP-PPase_COG4997"/>
    <property type="match status" value="1"/>
</dbReference>
<comment type="caution">
    <text evidence="1">The sequence shown here is derived from an EMBL/GenBank/DDBJ whole genome shotgun (WGS) entry which is preliminary data.</text>
</comment>
<organism evidence="1 2">
    <name type="scientific">Haloferax profundi</name>
    <dbReference type="NCBI Taxonomy" id="1544718"/>
    <lineage>
        <taxon>Archaea</taxon>
        <taxon>Methanobacteriati</taxon>
        <taxon>Methanobacteriota</taxon>
        <taxon>Stenosarchaea group</taxon>
        <taxon>Halobacteria</taxon>
        <taxon>Halobacteriales</taxon>
        <taxon>Haloferacaceae</taxon>
        <taxon>Haloferax</taxon>
    </lineage>
</organism>
<keyword evidence="2" id="KW-1185">Reference proteome</keyword>
<protein>
    <recommendedName>
        <fullName evidence="3">Phosphoribosyl-ATP pyrophosphohydrolase</fullName>
    </recommendedName>
</protein>
<gene>
    <name evidence="1" type="ORF">AUR66_01935</name>
</gene>
<reference evidence="1 2" key="1">
    <citation type="submission" date="2015-12" db="EMBL/GenBank/DDBJ databases">
        <title>Haloferax profundi sp. nov. isolated from the Discovery deep brine-seawater interface in the Red Sea.</title>
        <authorList>
            <person name="Zhang G."/>
            <person name="Stingl U."/>
            <person name="Rashid M."/>
        </authorList>
    </citation>
    <scope>NUCLEOTIDE SEQUENCE [LARGE SCALE GENOMIC DNA]</scope>
    <source>
        <strain evidence="1 2">SB29</strain>
    </source>
</reference>
<dbReference type="InterPro" id="IPR038735">
    <property type="entry name" value="MSMEG_1276-like_NTP-PPase_dom"/>
</dbReference>
<dbReference type="RefSeq" id="WP_058572836.1">
    <property type="nucleotide sequence ID" value="NZ_LOPV01000378.1"/>
</dbReference>
<sequence>MPREYDKLVRDDIPEIIRESGETPVVHVADADDFDRRLGEKLVEEAEEFAESGAVEELADVFADVFAVVDAILARRESDWDTIRDLAAEKAAERGGFDDGIVLERVEEGRPDAR</sequence>
<evidence type="ECO:0008006" key="3">
    <source>
        <dbReference type="Google" id="ProtNLM"/>
    </source>
</evidence>
<dbReference type="OrthoDB" id="313097at2157"/>
<dbReference type="EMBL" id="LOPV01000378">
    <property type="protein sequence ID" value="KTG21936.1"/>
    <property type="molecule type" value="Genomic_DNA"/>
</dbReference>
<evidence type="ECO:0000313" key="2">
    <source>
        <dbReference type="Proteomes" id="UP000053157"/>
    </source>
</evidence>
<accession>A0A0W1S7C7</accession>